<dbReference type="RefSeq" id="WP_200355007.1">
    <property type="nucleotide sequence ID" value="NZ_JAENIL010000012.1"/>
</dbReference>
<accession>A0A934RSJ6</accession>
<dbReference type="EMBL" id="JAENIL010000012">
    <property type="protein sequence ID" value="MBK1876790.1"/>
    <property type="molecule type" value="Genomic_DNA"/>
</dbReference>
<dbReference type="AlphaFoldDB" id="A0A934RSJ6"/>
<reference evidence="2" key="1">
    <citation type="submission" date="2021-01" db="EMBL/GenBank/DDBJ databases">
        <title>Modified the classification status of verrucomicrobia.</title>
        <authorList>
            <person name="Feng X."/>
        </authorList>
    </citation>
    <scope>NUCLEOTIDE SEQUENCE</scope>
    <source>
        <strain evidence="2">KCTC 13126</strain>
    </source>
</reference>
<evidence type="ECO:0000259" key="1">
    <source>
        <dbReference type="PROSITE" id="PS50853"/>
    </source>
</evidence>
<dbReference type="CDD" id="cd00063">
    <property type="entry name" value="FN3"/>
    <property type="match status" value="1"/>
</dbReference>
<keyword evidence="3" id="KW-1185">Reference proteome</keyword>
<dbReference type="Proteomes" id="UP000617628">
    <property type="component" value="Unassembled WGS sequence"/>
</dbReference>
<feature type="domain" description="Fibronectin type-III" evidence="1">
    <location>
        <begin position="19"/>
        <end position="115"/>
    </location>
</feature>
<gene>
    <name evidence="2" type="ORF">JIN87_07920</name>
</gene>
<evidence type="ECO:0000313" key="2">
    <source>
        <dbReference type="EMBL" id="MBK1876790.1"/>
    </source>
</evidence>
<protein>
    <submittedName>
        <fullName evidence="2">Fibronectin type III domain-containing protein</fullName>
    </submittedName>
</protein>
<dbReference type="PROSITE" id="PS50853">
    <property type="entry name" value="FN3"/>
    <property type="match status" value="1"/>
</dbReference>
<dbReference type="Gene3D" id="2.60.40.10">
    <property type="entry name" value="Immunoglobulins"/>
    <property type="match status" value="1"/>
</dbReference>
<proteinExistence type="predicted"/>
<comment type="caution">
    <text evidence="2">The sequence shown here is derived from an EMBL/GenBank/DDBJ whole genome shotgun (WGS) entry which is preliminary data.</text>
</comment>
<dbReference type="InterPro" id="IPR036116">
    <property type="entry name" value="FN3_sf"/>
</dbReference>
<organism evidence="2 3">
    <name type="scientific">Pelagicoccus mobilis</name>
    <dbReference type="NCBI Taxonomy" id="415221"/>
    <lineage>
        <taxon>Bacteria</taxon>
        <taxon>Pseudomonadati</taxon>
        <taxon>Verrucomicrobiota</taxon>
        <taxon>Opitutia</taxon>
        <taxon>Puniceicoccales</taxon>
        <taxon>Pelagicoccaceae</taxon>
        <taxon>Pelagicoccus</taxon>
    </lineage>
</organism>
<dbReference type="InterPro" id="IPR013783">
    <property type="entry name" value="Ig-like_fold"/>
</dbReference>
<dbReference type="SUPFAM" id="SSF49265">
    <property type="entry name" value="Fibronectin type III"/>
    <property type="match status" value="1"/>
</dbReference>
<dbReference type="InterPro" id="IPR003961">
    <property type="entry name" value="FN3_dom"/>
</dbReference>
<sequence length="251" mass="28608">MSTSPSSTIRPHAKRCSIAPKRACAIWLWLVFTTLLQANVSLTWQDNSDNETGFEIERSINGGPFERIASVPGDSATFTDSRVNEGDLYQYRVRAYNQFGKSGYTNVAPIEIPGPISFEDWIARMLLGGSFPSGIEAPDQSLADTDLPNLLCYVHGINPFNPNRSYLAKTRTVTIDGHPTRVIDRALFKYSIDVNTKLLESKDLNTWQEVEYESFYTRESSYHNWERIILPDQSRSKFYRIELSLQYQTKS</sequence>
<name>A0A934RSJ6_9BACT</name>
<evidence type="ECO:0000313" key="3">
    <source>
        <dbReference type="Proteomes" id="UP000617628"/>
    </source>
</evidence>